<dbReference type="EMBL" id="CAIIXF020000006">
    <property type="protein sequence ID" value="CAH1787779.1"/>
    <property type="molecule type" value="Genomic_DNA"/>
</dbReference>
<dbReference type="AlphaFoldDB" id="A0A8J1UYD5"/>
<accession>A0A8J1UYD5</accession>
<gene>
    <name evidence="1" type="ORF">OFUS_LOCUS13419</name>
</gene>
<reference evidence="1" key="1">
    <citation type="submission" date="2022-03" db="EMBL/GenBank/DDBJ databases">
        <authorList>
            <person name="Martin C."/>
        </authorList>
    </citation>
    <scope>NUCLEOTIDE SEQUENCE</scope>
</reference>
<proteinExistence type="predicted"/>
<feature type="non-terminal residue" evidence="1">
    <location>
        <position position="174"/>
    </location>
</feature>
<name>A0A8J1UYD5_OWEFU</name>
<protein>
    <submittedName>
        <fullName evidence="1">Uncharacterized protein</fullName>
    </submittedName>
</protein>
<organism evidence="1 2">
    <name type="scientific">Owenia fusiformis</name>
    <name type="common">Polychaete worm</name>
    <dbReference type="NCBI Taxonomy" id="6347"/>
    <lineage>
        <taxon>Eukaryota</taxon>
        <taxon>Metazoa</taxon>
        <taxon>Spiralia</taxon>
        <taxon>Lophotrochozoa</taxon>
        <taxon>Annelida</taxon>
        <taxon>Polychaeta</taxon>
        <taxon>Sedentaria</taxon>
        <taxon>Canalipalpata</taxon>
        <taxon>Sabellida</taxon>
        <taxon>Oweniida</taxon>
        <taxon>Oweniidae</taxon>
        <taxon>Owenia</taxon>
    </lineage>
</organism>
<evidence type="ECO:0000313" key="2">
    <source>
        <dbReference type="Proteomes" id="UP000749559"/>
    </source>
</evidence>
<evidence type="ECO:0000313" key="1">
    <source>
        <dbReference type="EMBL" id="CAH1787779.1"/>
    </source>
</evidence>
<comment type="caution">
    <text evidence="1">The sequence shown here is derived from an EMBL/GenBank/DDBJ whole genome shotgun (WGS) entry which is preliminary data.</text>
</comment>
<keyword evidence="2" id="KW-1185">Reference proteome</keyword>
<sequence length="174" mass="18768">MAYSLMMEVPRITLIVAVLWTSPLTVSSQTWTIGPGVTCQPTCQSIIPTYQCRQILTPITQDGVCLPVEDSRGCCAGCVTGSIDASSSVTTRHASAIDTIRGTMVFDTTEQALIDRILSTIGNIWNVANMDNILNLVPDICAWGQDFVTLFGDVKADVERVLRSVDDRGGVLGQ</sequence>
<dbReference type="Proteomes" id="UP000749559">
    <property type="component" value="Unassembled WGS sequence"/>
</dbReference>